<keyword evidence="17" id="KW-1185">Reference proteome</keyword>
<keyword evidence="7 13" id="KW-0862">Zinc</keyword>
<keyword evidence="3 13" id="KW-0820">tRNA-binding</keyword>
<evidence type="ECO:0000256" key="13">
    <source>
        <dbReference type="HAMAP-Rule" id="MF_00184"/>
    </source>
</evidence>
<dbReference type="CDD" id="cd00771">
    <property type="entry name" value="ThrRS_core"/>
    <property type="match status" value="1"/>
</dbReference>
<feature type="region of interest" description="Catalytic" evidence="13">
    <location>
        <begin position="241"/>
        <end position="532"/>
    </location>
</feature>
<evidence type="ECO:0000256" key="3">
    <source>
        <dbReference type="ARBA" id="ARBA00022555"/>
    </source>
</evidence>
<keyword evidence="6 13" id="KW-0547">Nucleotide-binding</keyword>
<evidence type="ECO:0000256" key="8">
    <source>
        <dbReference type="ARBA" id="ARBA00022840"/>
    </source>
</evidence>
<dbReference type="NCBIfam" id="TIGR00418">
    <property type="entry name" value="thrS"/>
    <property type="match status" value="1"/>
</dbReference>
<dbReference type="Proteomes" id="UP000016900">
    <property type="component" value="Chromosome"/>
</dbReference>
<dbReference type="GO" id="GO:0046872">
    <property type="term" value="F:metal ion binding"/>
    <property type="evidence" value="ECO:0007669"/>
    <property type="project" value="UniProtKB-KW"/>
</dbReference>
<proteinExistence type="inferred from homology"/>
<dbReference type="InterPro" id="IPR004154">
    <property type="entry name" value="Anticodon-bd"/>
</dbReference>
<dbReference type="STRING" id="1235990.BMSBPS_0296"/>
<dbReference type="PATRIC" id="fig|1235990.3.peg.662"/>
<keyword evidence="4 13" id="KW-0436">Ligase</keyword>
<dbReference type="SUPFAM" id="SSF55681">
    <property type="entry name" value="Class II aaRS and biotin synthetases"/>
    <property type="match status" value="1"/>
</dbReference>
<dbReference type="Pfam" id="PF07973">
    <property type="entry name" value="tRNA_SAD"/>
    <property type="match status" value="1"/>
</dbReference>
<dbReference type="GO" id="GO:0005829">
    <property type="term" value="C:cytosol"/>
    <property type="evidence" value="ECO:0007669"/>
    <property type="project" value="TreeGrafter"/>
</dbReference>
<evidence type="ECO:0000256" key="2">
    <source>
        <dbReference type="ARBA" id="ARBA00022490"/>
    </source>
</evidence>
<dbReference type="InterPro" id="IPR002320">
    <property type="entry name" value="Thr-tRNA-ligase_IIa"/>
</dbReference>
<dbReference type="PROSITE" id="PS51880">
    <property type="entry name" value="TGS"/>
    <property type="match status" value="1"/>
</dbReference>
<keyword evidence="8 13" id="KW-0067">ATP-binding</keyword>
<feature type="binding site" evidence="13">
    <location>
        <position position="332"/>
    </location>
    <ligand>
        <name>Zn(2+)</name>
        <dbReference type="ChEBI" id="CHEBI:29105"/>
        <note>catalytic</note>
    </ligand>
</feature>
<comment type="subunit">
    <text evidence="13">Homodimer.</text>
</comment>
<feature type="domain" description="TGS" evidence="15">
    <location>
        <begin position="1"/>
        <end position="61"/>
    </location>
</feature>
<dbReference type="InterPro" id="IPR045864">
    <property type="entry name" value="aa-tRNA-synth_II/BPL/LPL"/>
</dbReference>
<keyword evidence="5 13" id="KW-0479">Metal-binding</keyword>
<evidence type="ECO:0000256" key="11">
    <source>
        <dbReference type="ARBA" id="ARBA00023146"/>
    </source>
</evidence>
<dbReference type="Gene3D" id="3.30.930.10">
    <property type="entry name" value="Bira Bifunctional Protein, Domain 2"/>
    <property type="match status" value="1"/>
</dbReference>
<dbReference type="FunFam" id="3.40.50.800:FF:000001">
    <property type="entry name" value="Threonine--tRNA ligase"/>
    <property type="match status" value="1"/>
</dbReference>
<evidence type="ECO:0000256" key="7">
    <source>
        <dbReference type="ARBA" id="ARBA00022833"/>
    </source>
</evidence>
<evidence type="ECO:0000313" key="16">
    <source>
        <dbReference type="EMBL" id="BAO00636.1"/>
    </source>
</evidence>
<dbReference type="Pfam" id="PF03129">
    <property type="entry name" value="HGTP_anticodon"/>
    <property type="match status" value="1"/>
</dbReference>
<dbReference type="Gene3D" id="3.40.50.800">
    <property type="entry name" value="Anticodon-binding domain"/>
    <property type="match status" value="1"/>
</dbReference>
<feature type="binding site" evidence="13">
    <location>
        <position position="509"/>
    </location>
    <ligand>
        <name>Zn(2+)</name>
        <dbReference type="ChEBI" id="CHEBI:29105"/>
        <note>catalytic</note>
    </ligand>
</feature>
<keyword evidence="9 13" id="KW-0694">RNA-binding</keyword>
<dbReference type="OrthoDB" id="9802304at2"/>
<evidence type="ECO:0000256" key="10">
    <source>
        <dbReference type="ARBA" id="ARBA00022917"/>
    </source>
</evidence>
<dbReference type="InterPro" id="IPR006195">
    <property type="entry name" value="aa-tRNA-synth_II"/>
</dbReference>
<dbReference type="Pfam" id="PF02824">
    <property type="entry name" value="TGS"/>
    <property type="match status" value="1"/>
</dbReference>
<gene>
    <name evidence="13 16" type="primary">thrS</name>
    <name evidence="16" type="ORF">HHS_06660</name>
</gene>
<protein>
    <recommendedName>
        <fullName evidence="13">Threonine--tRNA ligase</fullName>
        <ecNumber evidence="13">6.1.1.3</ecNumber>
    </recommendedName>
    <alternativeName>
        <fullName evidence="13">Threonyl-tRNA synthetase</fullName>
        <shortName evidence="13">ThrRS</shortName>
    </alternativeName>
</protein>
<feature type="domain" description="Aminoacyl-transfer RNA synthetases class-II family profile" evidence="14">
    <location>
        <begin position="241"/>
        <end position="532"/>
    </location>
</feature>
<comment type="subcellular location">
    <subcellularLocation>
        <location evidence="13">Cytoplasm</location>
    </subcellularLocation>
</comment>
<dbReference type="SUPFAM" id="SSF55186">
    <property type="entry name" value="ThrRS/AlaRS common domain"/>
    <property type="match status" value="1"/>
</dbReference>
<evidence type="ECO:0000313" key="17">
    <source>
        <dbReference type="Proteomes" id="UP000016900"/>
    </source>
</evidence>
<dbReference type="CDD" id="cd01667">
    <property type="entry name" value="TGS_ThrRS"/>
    <property type="match status" value="1"/>
</dbReference>
<dbReference type="Gene3D" id="3.10.20.30">
    <property type="match status" value="1"/>
</dbReference>
<dbReference type="AlphaFoldDB" id="U3U3B3"/>
<dbReference type="PANTHER" id="PTHR11451:SF44">
    <property type="entry name" value="THREONINE--TRNA LIGASE, CHLOROPLASTIC_MITOCHONDRIAL 2"/>
    <property type="match status" value="1"/>
</dbReference>
<dbReference type="SUPFAM" id="SSF81271">
    <property type="entry name" value="TGS-like"/>
    <property type="match status" value="1"/>
</dbReference>
<evidence type="ECO:0000256" key="6">
    <source>
        <dbReference type="ARBA" id="ARBA00022741"/>
    </source>
</evidence>
<keyword evidence="2 13" id="KW-0963">Cytoplasm</keyword>
<dbReference type="KEGG" id="hhs:HHS_06660"/>
<dbReference type="InterPro" id="IPR036621">
    <property type="entry name" value="Anticodon-bd_dom_sf"/>
</dbReference>
<dbReference type="InterPro" id="IPR004095">
    <property type="entry name" value="TGS"/>
</dbReference>
<organism evidence="16 17">
    <name type="scientific">Candidatus Pantoea carbekii</name>
    <dbReference type="NCBI Taxonomy" id="1235990"/>
    <lineage>
        <taxon>Bacteria</taxon>
        <taxon>Pseudomonadati</taxon>
        <taxon>Pseudomonadota</taxon>
        <taxon>Gammaproteobacteria</taxon>
        <taxon>Enterobacterales</taxon>
        <taxon>Erwiniaceae</taxon>
        <taxon>Pantoea</taxon>
    </lineage>
</organism>
<evidence type="ECO:0000259" key="15">
    <source>
        <dbReference type="PROSITE" id="PS51880"/>
    </source>
</evidence>
<keyword evidence="11 13" id="KW-0030">Aminoacyl-tRNA synthetase</keyword>
<dbReference type="HAMAP" id="MF_00184">
    <property type="entry name" value="Thr_tRNA_synth"/>
    <property type="match status" value="1"/>
</dbReference>
<evidence type="ECO:0000259" key="14">
    <source>
        <dbReference type="PROSITE" id="PS50862"/>
    </source>
</evidence>
<evidence type="ECO:0000256" key="1">
    <source>
        <dbReference type="ARBA" id="ARBA00008226"/>
    </source>
</evidence>
<feature type="binding site" evidence="13">
    <location>
        <position position="383"/>
    </location>
    <ligand>
        <name>Zn(2+)</name>
        <dbReference type="ChEBI" id="CHEBI:29105"/>
        <note>catalytic</note>
    </ligand>
</feature>
<dbReference type="GO" id="GO:0000049">
    <property type="term" value="F:tRNA binding"/>
    <property type="evidence" value="ECO:0007669"/>
    <property type="project" value="UniProtKB-KW"/>
</dbReference>
<dbReference type="eggNOG" id="COG0441">
    <property type="taxonomic scope" value="Bacteria"/>
</dbReference>
<dbReference type="FunFam" id="3.30.930.10:FF:000002">
    <property type="entry name" value="Threonine--tRNA ligase"/>
    <property type="match status" value="1"/>
</dbReference>
<dbReference type="Gene3D" id="3.30.980.10">
    <property type="entry name" value="Threonyl-trna Synthetase, Chain A, domain 2"/>
    <property type="match status" value="1"/>
</dbReference>
<name>U3U3B3_9GAMM</name>
<dbReference type="InterPro" id="IPR047246">
    <property type="entry name" value="ThrRS_anticodon"/>
</dbReference>
<dbReference type="InterPro" id="IPR033728">
    <property type="entry name" value="ThrRS_core"/>
</dbReference>
<dbReference type="InterPro" id="IPR018163">
    <property type="entry name" value="Thr/Ala-tRNA-synth_IIc_edit"/>
</dbReference>
<dbReference type="InterPro" id="IPR012676">
    <property type="entry name" value="TGS-like"/>
</dbReference>
<dbReference type="Pfam" id="PF00587">
    <property type="entry name" value="tRNA-synt_2b"/>
    <property type="match status" value="1"/>
</dbReference>
<dbReference type="CDD" id="cd00860">
    <property type="entry name" value="ThrRS_anticodon"/>
    <property type="match status" value="1"/>
</dbReference>
<keyword evidence="10 13" id="KW-0648">Protein biosynthesis</keyword>
<reference evidence="16 17" key="1">
    <citation type="submission" date="2012-10" db="EMBL/GenBank/DDBJ databases">
        <title>Genome sequence of the symbiont of the pentatomidae stink bug Halyomorpha halys.</title>
        <authorList>
            <person name="Kobayashi H."/>
            <person name="Fujii-Muramatsu R."/>
            <person name="Takeishi K."/>
            <person name="Noda H."/>
        </authorList>
    </citation>
    <scope>NUCLEOTIDE SEQUENCE [LARGE SCALE GENOMIC DNA]</scope>
</reference>
<comment type="catalytic activity">
    <reaction evidence="12 13">
        <text>tRNA(Thr) + L-threonine + ATP = L-threonyl-tRNA(Thr) + AMP + diphosphate + H(+)</text>
        <dbReference type="Rhea" id="RHEA:24624"/>
        <dbReference type="Rhea" id="RHEA-COMP:9670"/>
        <dbReference type="Rhea" id="RHEA-COMP:9704"/>
        <dbReference type="ChEBI" id="CHEBI:15378"/>
        <dbReference type="ChEBI" id="CHEBI:30616"/>
        <dbReference type="ChEBI" id="CHEBI:33019"/>
        <dbReference type="ChEBI" id="CHEBI:57926"/>
        <dbReference type="ChEBI" id="CHEBI:78442"/>
        <dbReference type="ChEBI" id="CHEBI:78534"/>
        <dbReference type="ChEBI" id="CHEBI:456215"/>
        <dbReference type="EC" id="6.1.1.3"/>
    </reaction>
</comment>
<dbReference type="PROSITE" id="PS50862">
    <property type="entry name" value="AA_TRNA_LIGASE_II"/>
    <property type="match status" value="1"/>
</dbReference>
<dbReference type="PRINTS" id="PR01047">
    <property type="entry name" value="TRNASYNTHTHR"/>
</dbReference>
<evidence type="ECO:0000256" key="5">
    <source>
        <dbReference type="ARBA" id="ARBA00022723"/>
    </source>
</evidence>
<dbReference type="FunFam" id="3.10.20.30:FF:000005">
    <property type="entry name" value="Threonine--tRNA ligase"/>
    <property type="match status" value="1"/>
</dbReference>
<dbReference type="InterPro" id="IPR012675">
    <property type="entry name" value="Beta-grasp_dom_sf"/>
</dbReference>
<comment type="similarity">
    <text evidence="1 13">Belongs to the class-II aminoacyl-tRNA synthetase family.</text>
</comment>
<dbReference type="Gene3D" id="3.30.54.20">
    <property type="match status" value="1"/>
</dbReference>
<dbReference type="GO" id="GO:0004829">
    <property type="term" value="F:threonine-tRNA ligase activity"/>
    <property type="evidence" value="ECO:0007669"/>
    <property type="project" value="UniProtKB-UniRule"/>
</dbReference>
<dbReference type="SUPFAM" id="SSF52954">
    <property type="entry name" value="Class II aaRS ABD-related"/>
    <property type="match status" value="1"/>
</dbReference>
<accession>U3U3B3</accession>
<dbReference type="PANTHER" id="PTHR11451">
    <property type="entry name" value="THREONINE-TRNA LIGASE"/>
    <property type="match status" value="1"/>
</dbReference>
<evidence type="ECO:0000256" key="12">
    <source>
        <dbReference type="ARBA" id="ARBA00049515"/>
    </source>
</evidence>
<evidence type="ECO:0000256" key="9">
    <source>
        <dbReference type="ARBA" id="ARBA00022884"/>
    </source>
</evidence>
<dbReference type="InterPro" id="IPR012947">
    <property type="entry name" value="tRNA_SAD"/>
</dbReference>
<dbReference type="GO" id="GO:0006435">
    <property type="term" value="P:threonyl-tRNA aminoacylation"/>
    <property type="evidence" value="ECO:0007669"/>
    <property type="project" value="UniProtKB-UniRule"/>
</dbReference>
<dbReference type="EC" id="6.1.1.3" evidence="13"/>
<dbReference type="InterPro" id="IPR002314">
    <property type="entry name" value="aa-tRNA-synt_IIb"/>
</dbReference>
<sequence>MPLITLPDGSQRIFECSVSVMDIALNISPHLAKICIAGCVNNKLVDTVDLITEDACVKIITETDEIGLEIIRHSCGHLLGRAVKQLWPNAQMMINNALDNGFYYDIDLKYKFTFEDLLKIENRMHELVKNGYDIVKKKVTWQEAYNLFTSRREKYKIHLLDEKIKRDNFVTLHCQKEYIDICSRPHIPNIKFCRYFKLQTVSDIFNDSNNKTLQRIYGVIWTSKKQLDDYLQHVEEVANRDHRKISRQLDLYHMQEEAPGMVFWHHNGWIIFRELESFVRSKLQEYEYQEVRTPCMMDRHLWETTGHWENYHDAMFITSSDNREYCIKPMNCPAHVQIFSQGLKSYRDLPLRIAEFGTCHRNEPSGSLHGLMRLRSFTQDDAHIFCMSYQICEEVKSCISMAYDIYSTFGFKKITVKLSTRPIKRIGSEEIWDNAEADLAKALQDNGIAFEYQKEEGAFYGPKIEFILYDCLNRSWQCGTIQLDFSITKCLNATYINQKNERQIPVMIHRALLGSIERFIGIVIEEFAGLLPTWLAPVQVVVMNITCHQIEYVNELTKKLQNLNIRVKTDLRNEKIGLKIREHTLRHVPYMLICGQKELKVGKITVRTYRGKNIHNMDIELFIKKLQKEIRGRHFYQWEE</sequence>
<dbReference type="GO" id="GO:0005524">
    <property type="term" value="F:ATP binding"/>
    <property type="evidence" value="ECO:0007669"/>
    <property type="project" value="UniProtKB-UniRule"/>
</dbReference>
<evidence type="ECO:0000256" key="4">
    <source>
        <dbReference type="ARBA" id="ARBA00022598"/>
    </source>
</evidence>
<comment type="cofactor">
    <cofactor evidence="13">
        <name>Zn(2+)</name>
        <dbReference type="ChEBI" id="CHEBI:29105"/>
    </cofactor>
    <text evidence="13">Binds 1 zinc ion per subunit.</text>
</comment>
<dbReference type="EMBL" id="AP012554">
    <property type="protein sequence ID" value="BAO00636.1"/>
    <property type="molecule type" value="Genomic_DNA"/>
</dbReference>